<dbReference type="Pfam" id="PF02936">
    <property type="entry name" value="COX4"/>
    <property type="match status" value="1"/>
</dbReference>
<evidence type="ECO:0000256" key="9">
    <source>
        <dbReference type="ARBA" id="ARBA00023002"/>
    </source>
</evidence>
<feature type="region of interest" description="Disordered" evidence="14">
    <location>
        <begin position="627"/>
        <end position="670"/>
    </location>
</feature>
<dbReference type="InterPro" id="IPR036639">
    <property type="entry name" value="Cyt_c_oxidase_su4_sf"/>
</dbReference>
<keyword evidence="8 15" id="KW-1133">Transmembrane helix</keyword>
<evidence type="ECO:0000256" key="11">
    <source>
        <dbReference type="ARBA" id="ARBA00023136"/>
    </source>
</evidence>
<comment type="similarity">
    <text evidence="3">Belongs to the cytochrome c oxidase IV family.</text>
</comment>
<gene>
    <name evidence="16" type="ORF">Dda_8420</name>
</gene>
<organism evidence="16 17">
    <name type="scientific">Drechslerella dactyloides</name>
    <name type="common">Nematode-trapping fungus</name>
    <name type="synonym">Arthrobotrys dactyloides</name>
    <dbReference type="NCBI Taxonomy" id="74499"/>
    <lineage>
        <taxon>Eukaryota</taxon>
        <taxon>Fungi</taxon>
        <taxon>Dikarya</taxon>
        <taxon>Ascomycota</taxon>
        <taxon>Pezizomycotina</taxon>
        <taxon>Orbiliomycetes</taxon>
        <taxon>Orbiliales</taxon>
        <taxon>Orbiliaceae</taxon>
        <taxon>Drechslerella</taxon>
    </lineage>
</organism>
<dbReference type="Gene3D" id="2.40.160.120">
    <property type="match status" value="1"/>
</dbReference>
<proteinExistence type="inferred from homology"/>
<reference evidence="16" key="1">
    <citation type="submission" date="2023-01" db="EMBL/GenBank/DDBJ databases">
        <title>The chitinases involved in constricting ring structure development in the nematode-trapping fungus Drechslerella dactyloides.</title>
        <authorList>
            <person name="Wang R."/>
            <person name="Zhang L."/>
            <person name="Tang P."/>
            <person name="Li S."/>
            <person name="Liang L."/>
        </authorList>
    </citation>
    <scope>NUCLEOTIDE SEQUENCE</scope>
    <source>
        <strain evidence="16">YMF1.00031</strain>
    </source>
</reference>
<keyword evidence="6" id="KW-0999">Mitochondrion inner membrane</keyword>
<dbReference type="InterPro" id="IPR000648">
    <property type="entry name" value="Oxysterol-bd"/>
</dbReference>
<sequence length="670" mass="74745">MSILRAKSATSSLLRLASPRTAAVVPRSVVAAPQCLAKRDATTVAGHAVSAPMLADIEKRWENMPPQEQAELWMALRDRMKGSWAELTMQEKKASYWIAFGPHGPRRGDPPGENWYVFKATIGVIFLTGVVFVGGHALSAGPPPKTMTKEWQEMSNEYLKEQKSEPITGFSAEGYKGPARAKLCFQGDPISHANSPRLPTPKHPPTTSDLGILQRYLSKQRILEKQDDDDDDDKMSSLSTPAHSNPASRPTTPGSLPHDTETKGKITTLLSLLKKFLGVADLASVRFSLPANLMEPIPNLEYWNYLDYPDAFVQIGDHDDDLDRCLAVLKFWFTKDLKFIKGRPCKPYNSTLGEFFRCHWDVEQTGASTESADQKPIRVCFLTEQTSHHPPISAFYVECKEKGITAKGYDQISAKFTGTSIKVSPGNHNLGIFINIHNDRINEIWNLTHPAAHLGGFLTGALSITVQDICYITCPKLKLKVILHYLDEPWVGRSKYRVEGVIFKYDPANDNITLIRDVPEKDIKGKIEGSWVSELYFRAPGSKEKKLIVDVKPLFPAAKFVPSEEDQLDNESRKMWQKVTDAILAKDYGQATRLKVEIEDQKRKEATDREAEKVTWHPNYFMVGDEPGIPTLKSEGREVLDSMHKGEYRLPGSSASSSASTKMNGSSSAL</sequence>
<comment type="subcellular location">
    <subcellularLocation>
        <location evidence="1">Mitochondrion inner membrane</location>
        <topology evidence="1">Single-pass membrane protein</topology>
    </subcellularLocation>
</comment>
<dbReference type="FunFam" id="1.10.442.10:FF:000002">
    <property type="entry name" value="Cytochrome c oxidase subunit V"/>
    <property type="match status" value="1"/>
</dbReference>
<evidence type="ECO:0000313" key="16">
    <source>
        <dbReference type="EMBL" id="KAJ6256557.1"/>
    </source>
</evidence>
<dbReference type="CDD" id="cd00922">
    <property type="entry name" value="Cyt_c_Oxidase_IV"/>
    <property type="match status" value="1"/>
</dbReference>
<dbReference type="AlphaFoldDB" id="A0AAD6IUA0"/>
<evidence type="ECO:0000256" key="5">
    <source>
        <dbReference type="ARBA" id="ARBA00022692"/>
    </source>
</evidence>
<dbReference type="PANTHER" id="PTHR10972">
    <property type="entry name" value="OXYSTEROL-BINDING PROTEIN-RELATED"/>
    <property type="match status" value="1"/>
</dbReference>
<dbReference type="SUPFAM" id="SSF81406">
    <property type="entry name" value="Mitochondrial cytochrome c oxidase subunit IV"/>
    <property type="match status" value="1"/>
</dbReference>
<feature type="region of interest" description="Disordered" evidence="14">
    <location>
        <begin position="225"/>
        <end position="261"/>
    </location>
</feature>
<dbReference type="Gene3D" id="3.30.70.3490">
    <property type="match status" value="1"/>
</dbReference>
<accession>A0AAD6IUA0</accession>
<comment type="caution">
    <text evidence="16">The sequence shown here is derived from an EMBL/GenBank/DDBJ whole genome shotgun (WGS) entry which is preliminary data.</text>
</comment>
<keyword evidence="10" id="KW-0496">Mitochondrion</keyword>
<evidence type="ECO:0000256" key="12">
    <source>
        <dbReference type="ARBA" id="ARBA00081365"/>
    </source>
</evidence>
<dbReference type="PANTHER" id="PTHR10972:SF212">
    <property type="entry name" value="OXYSTEROL-BINDING PROTEIN-LIKE PROTEIN 1"/>
    <property type="match status" value="1"/>
</dbReference>
<evidence type="ECO:0000256" key="15">
    <source>
        <dbReference type="SAM" id="Phobius"/>
    </source>
</evidence>
<name>A0AAD6IUA0_DREDA</name>
<evidence type="ECO:0000256" key="2">
    <source>
        <dbReference type="ARBA" id="ARBA00004673"/>
    </source>
</evidence>
<evidence type="ECO:0000256" key="7">
    <source>
        <dbReference type="ARBA" id="ARBA00022946"/>
    </source>
</evidence>
<keyword evidence="9" id="KW-0560">Oxidoreductase</keyword>
<feature type="transmembrane region" description="Helical" evidence="15">
    <location>
        <begin position="116"/>
        <end position="138"/>
    </location>
</feature>
<evidence type="ECO:0000256" key="8">
    <source>
        <dbReference type="ARBA" id="ARBA00022989"/>
    </source>
</evidence>
<dbReference type="InterPro" id="IPR037239">
    <property type="entry name" value="OSBP_sf"/>
</dbReference>
<keyword evidence="5 15" id="KW-0812">Transmembrane</keyword>
<dbReference type="PROSITE" id="PS01013">
    <property type="entry name" value="OSBP"/>
    <property type="match status" value="1"/>
</dbReference>
<feature type="region of interest" description="Disordered" evidence="14">
    <location>
        <begin position="186"/>
        <end position="211"/>
    </location>
</feature>
<keyword evidence="7" id="KW-0809">Transit peptide</keyword>
<dbReference type="Proteomes" id="UP001221413">
    <property type="component" value="Unassembled WGS sequence"/>
</dbReference>
<keyword evidence="17" id="KW-1185">Reference proteome</keyword>
<dbReference type="InterPro" id="IPR004203">
    <property type="entry name" value="Cyt_c_oxidase_su4_fam"/>
</dbReference>
<evidence type="ECO:0000313" key="17">
    <source>
        <dbReference type="Proteomes" id="UP001221413"/>
    </source>
</evidence>
<comment type="pathway">
    <text evidence="2">Energy metabolism; oxidative phosphorylation.</text>
</comment>
<dbReference type="GO" id="GO:0045277">
    <property type="term" value="C:respiratory chain complex IV"/>
    <property type="evidence" value="ECO:0007669"/>
    <property type="project" value="InterPro"/>
</dbReference>
<evidence type="ECO:0000256" key="14">
    <source>
        <dbReference type="SAM" id="MobiDB-lite"/>
    </source>
</evidence>
<evidence type="ECO:0000256" key="4">
    <source>
        <dbReference type="ARBA" id="ARBA00008842"/>
    </source>
</evidence>
<dbReference type="GO" id="GO:0032934">
    <property type="term" value="F:sterol binding"/>
    <property type="evidence" value="ECO:0007669"/>
    <property type="project" value="TreeGrafter"/>
</dbReference>
<feature type="compositionally biased region" description="Low complexity" evidence="14">
    <location>
        <begin position="653"/>
        <end position="670"/>
    </location>
</feature>
<evidence type="ECO:0000256" key="10">
    <source>
        <dbReference type="ARBA" id="ARBA00023128"/>
    </source>
</evidence>
<feature type="compositionally biased region" description="Basic and acidic residues" evidence="14">
    <location>
        <begin position="634"/>
        <end position="648"/>
    </location>
</feature>
<feature type="compositionally biased region" description="Polar residues" evidence="14">
    <location>
        <begin position="236"/>
        <end position="254"/>
    </location>
</feature>
<evidence type="ECO:0000256" key="3">
    <source>
        <dbReference type="ARBA" id="ARBA00008135"/>
    </source>
</evidence>
<dbReference type="Pfam" id="PF01237">
    <property type="entry name" value="Oxysterol_BP"/>
    <property type="match status" value="1"/>
</dbReference>
<dbReference type="SUPFAM" id="SSF144000">
    <property type="entry name" value="Oxysterol-binding protein-like"/>
    <property type="match status" value="1"/>
</dbReference>
<evidence type="ECO:0000256" key="13">
    <source>
        <dbReference type="RuleBase" id="RU003844"/>
    </source>
</evidence>
<comment type="similarity">
    <text evidence="4 13">Belongs to the OSBP family.</text>
</comment>
<dbReference type="GO" id="GO:0005743">
    <property type="term" value="C:mitochondrial inner membrane"/>
    <property type="evidence" value="ECO:0007669"/>
    <property type="project" value="UniProtKB-SubCell"/>
</dbReference>
<protein>
    <recommendedName>
        <fullName evidence="12">Cytochrome c oxidase polypeptide V</fullName>
    </recommendedName>
</protein>
<keyword evidence="11 15" id="KW-0472">Membrane</keyword>
<dbReference type="GO" id="GO:0005829">
    <property type="term" value="C:cytosol"/>
    <property type="evidence" value="ECO:0007669"/>
    <property type="project" value="TreeGrafter"/>
</dbReference>
<evidence type="ECO:0000256" key="1">
    <source>
        <dbReference type="ARBA" id="ARBA00004434"/>
    </source>
</evidence>
<dbReference type="EMBL" id="JAQGDS010000012">
    <property type="protein sequence ID" value="KAJ6256557.1"/>
    <property type="molecule type" value="Genomic_DNA"/>
</dbReference>
<dbReference type="GO" id="GO:0016491">
    <property type="term" value="F:oxidoreductase activity"/>
    <property type="evidence" value="ECO:0007669"/>
    <property type="project" value="UniProtKB-KW"/>
</dbReference>
<evidence type="ECO:0000256" key="6">
    <source>
        <dbReference type="ARBA" id="ARBA00022792"/>
    </source>
</evidence>
<dbReference type="InterPro" id="IPR018494">
    <property type="entry name" value="Oxysterol-bd_CS"/>
</dbReference>
<dbReference type="GO" id="GO:0006123">
    <property type="term" value="P:mitochondrial electron transport, cytochrome c to oxygen"/>
    <property type="evidence" value="ECO:0007669"/>
    <property type="project" value="InterPro"/>
</dbReference>
<dbReference type="Gene3D" id="1.10.442.10">
    <property type="entry name" value="Cytochrome c oxidase subunit IV"/>
    <property type="match status" value="1"/>
</dbReference>